<keyword evidence="1" id="KW-1133">Transmembrane helix</keyword>
<organism evidence="2 3">
    <name type="scientific">Bacteroides eggerthii</name>
    <dbReference type="NCBI Taxonomy" id="28111"/>
    <lineage>
        <taxon>Bacteria</taxon>
        <taxon>Pseudomonadati</taxon>
        <taxon>Bacteroidota</taxon>
        <taxon>Bacteroidia</taxon>
        <taxon>Bacteroidales</taxon>
        <taxon>Bacteroidaceae</taxon>
        <taxon>Bacteroides</taxon>
    </lineage>
</organism>
<evidence type="ECO:0000313" key="2">
    <source>
        <dbReference type="EMBL" id="RHF10470.1"/>
    </source>
</evidence>
<feature type="transmembrane region" description="Helical" evidence="1">
    <location>
        <begin position="20"/>
        <end position="37"/>
    </location>
</feature>
<evidence type="ECO:0008006" key="4">
    <source>
        <dbReference type="Google" id="ProtNLM"/>
    </source>
</evidence>
<comment type="caution">
    <text evidence="2">The sequence shown here is derived from an EMBL/GenBank/DDBJ whole genome shotgun (WGS) entry which is preliminary data.</text>
</comment>
<protein>
    <recommendedName>
        <fullName evidence="4">Transmembrane protein</fullName>
    </recommendedName>
</protein>
<reference evidence="2 3" key="1">
    <citation type="submission" date="2018-08" db="EMBL/GenBank/DDBJ databases">
        <title>A genome reference for cultivated species of the human gut microbiota.</title>
        <authorList>
            <person name="Zou Y."/>
            <person name="Xue W."/>
            <person name="Luo G."/>
        </authorList>
    </citation>
    <scope>NUCLEOTIDE SEQUENCE [LARGE SCALE GENOMIC DNA]</scope>
    <source>
        <strain evidence="2 3">AM26-26AC</strain>
    </source>
</reference>
<dbReference type="AlphaFoldDB" id="A0A414MGC3"/>
<keyword evidence="1" id="KW-0472">Membrane</keyword>
<gene>
    <name evidence="2" type="ORF">DW701_04845</name>
</gene>
<sequence length="92" mass="11197">MDKFGWAIFLRKWVTISKQIYILSVPLLIKMKSLPYFRINVWMIKKMRFSGHLFGGILLYISLLYYFWGYWQRGEIEKKGEIPPKCDRMIQK</sequence>
<accession>A0A414MGC3</accession>
<dbReference type="EMBL" id="QSLA01000004">
    <property type="protein sequence ID" value="RHF10470.1"/>
    <property type="molecule type" value="Genomic_DNA"/>
</dbReference>
<proteinExistence type="predicted"/>
<name>A0A414MGC3_9BACE</name>
<evidence type="ECO:0000313" key="3">
    <source>
        <dbReference type="Proteomes" id="UP000283538"/>
    </source>
</evidence>
<keyword evidence="1" id="KW-0812">Transmembrane</keyword>
<feature type="transmembrane region" description="Helical" evidence="1">
    <location>
        <begin position="49"/>
        <end position="68"/>
    </location>
</feature>
<dbReference type="Proteomes" id="UP000283538">
    <property type="component" value="Unassembled WGS sequence"/>
</dbReference>
<evidence type="ECO:0000256" key="1">
    <source>
        <dbReference type="SAM" id="Phobius"/>
    </source>
</evidence>